<protein>
    <recommendedName>
        <fullName evidence="7">Protein-L-isoaspartate O-methyltransferase</fullName>
        <ecNumber evidence="7">2.1.1.77</ecNumber>
    </recommendedName>
    <alternativeName>
        <fullName evidence="7">L-isoaspartyl protein carboxyl methyltransferase</fullName>
    </alternativeName>
    <alternativeName>
        <fullName evidence="7">Protein L-isoaspartyl methyltransferase</fullName>
    </alternativeName>
    <alternativeName>
        <fullName evidence="7">Protein-beta-aspartate methyltransferase</fullName>
        <shortName evidence="7">PIMT</shortName>
    </alternativeName>
</protein>
<feature type="active site" evidence="7">
    <location>
        <position position="102"/>
    </location>
</feature>
<dbReference type="GO" id="GO:0030091">
    <property type="term" value="P:protein repair"/>
    <property type="evidence" value="ECO:0007669"/>
    <property type="project" value="UniProtKB-UniRule"/>
</dbReference>
<dbReference type="GO" id="GO:0005737">
    <property type="term" value="C:cytoplasm"/>
    <property type="evidence" value="ECO:0007669"/>
    <property type="project" value="UniProtKB-SubCell"/>
</dbReference>
<evidence type="ECO:0000256" key="6">
    <source>
        <dbReference type="ARBA" id="ARBA00022691"/>
    </source>
</evidence>
<keyword evidence="6 7" id="KW-0949">S-adenosyl-L-methionine</keyword>
<evidence type="ECO:0000256" key="3">
    <source>
        <dbReference type="ARBA" id="ARBA00022490"/>
    </source>
</evidence>
<comment type="catalytic activity">
    <reaction evidence="7">
        <text>[protein]-L-isoaspartate + S-adenosyl-L-methionine = [protein]-L-isoaspartate alpha-methyl ester + S-adenosyl-L-homocysteine</text>
        <dbReference type="Rhea" id="RHEA:12705"/>
        <dbReference type="Rhea" id="RHEA-COMP:12143"/>
        <dbReference type="Rhea" id="RHEA-COMP:12144"/>
        <dbReference type="ChEBI" id="CHEBI:57856"/>
        <dbReference type="ChEBI" id="CHEBI:59789"/>
        <dbReference type="ChEBI" id="CHEBI:90596"/>
        <dbReference type="ChEBI" id="CHEBI:90598"/>
        <dbReference type="EC" id="2.1.1.77"/>
    </reaction>
</comment>
<dbReference type="EMBL" id="CP011125">
    <property type="protein sequence ID" value="AKF04224.1"/>
    <property type="molecule type" value="Genomic_DNA"/>
</dbReference>
<dbReference type="SUPFAM" id="SSF53335">
    <property type="entry name" value="S-adenosyl-L-methionine-dependent methyltransferases"/>
    <property type="match status" value="1"/>
</dbReference>
<comment type="subcellular location">
    <subcellularLocation>
        <location evidence="1 7">Cytoplasm</location>
    </subcellularLocation>
</comment>
<dbReference type="PROSITE" id="PS01279">
    <property type="entry name" value="PCMT"/>
    <property type="match status" value="1"/>
</dbReference>
<evidence type="ECO:0000256" key="7">
    <source>
        <dbReference type="HAMAP-Rule" id="MF_00090"/>
    </source>
</evidence>
<dbReference type="EC" id="2.1.1.77" evidence="7"/>
<dbReference type="RefSeq" id="WP_240481169.1">
    <property type="nucleotide sequence ID" value="NZ_CP011125.1"/>
</dbReference>
<evidence type="ECO:0000313" key="8">
    <source>
        <dbReference type="EMBL" id="AKF04224.1"/>
    </source>
</evidence>
<dbReference type="NCBIfam" id="NF001453">
    <property type="entry name" value="PRK00312.1"/>
    <property type="match status" value="1"/>
</dbReference>
<evidence type="ECO:0000256" key="5">
    <source>
        <dbReference type="ARBA" id="ARBA00022679"/>
    </source>
</evidence>
<comment type="function">
    <text evidence="7">Catalyzes the methyl esterification of L-isoaspartyl residues in peptides and proteins that result from spontaneous decomposition of normal L-aspartyl and L-asparaginyl residues. It plays a role in the repair and/or degradation of damaged proteins.</text>
</comment>
<dbReference type="KEGG" id="samy:DB32_001373"/>
<keyword evidence="9" id="KW-1185">Reference proteome</keyword>
<accession>A0A0F6SDX9</accession>
<sequence>MRAMRWLVLATCIGLGCSREPAEPRAAKADAPAASTGADTSHDAYADEREELARSIARDGIHDDRVLDAIRTVPRHELVPDDLRSMAYWDQPLPIGHEQTISQPYIVALMTQLADVDPGDKVLEVGTGSGYQAAVLRTMGADVYTIEIVERLGERASEDLERLGYDVHARIGDGYRGWPEEAPFDAIVITAAPPEVPRPLLEQLRVGGRLVVPVGERAEQELVVITRTDDGYDRSRGIPVLFVPMTGEARGR</sequence>
<dbReference type="Gene3D" id="3.40.50.150">
    <property type="entry name" value="Vaccinia Virus protein VP39"/>
    <property type="match status" value="1"/>
</dbReference>
<dbReference type="InterPro" id="IPR000682">
    <property type="entry name" value="PCMT"/>
</dbReference>
<keyword evidence="5 7" id="KW-0808">Transferase</keyword>
<proteinExistence type="inferred from homology"/>
<reference evidence="8 9" key="1">
    <citation type="submission" date="2015-03" db="EMBL/GenBank/DDBJ databases">
        <title>Genome assembly of Sandaracinus amylolyticus DSM 53668.</title>
        <authorList>
            <person name="Sharma G."/>
            <person name="Subramanian S."/>
        </authorList>
    </citation>
    <scope>NUCLEOTIDE SEQUENCE [LARGE SCALE GENOMIC DNA]</scope>
    <source>
        <strain evidence="8 9">DSM 53668</strain>
    </source>
</reference>
<dbReference type="NCBIfam" id="TIGR00080">
    <property type="entry name" value="pimt"/>
    <property type="match status" value="1"/>
</dbReference>
<dbReference type="InterPro" id="IPR029063">
    <property type="entry name" value="SAM-dependent_MTases_sf"/>
</dbReference>
<dbReference type="PANTHER" id="PTHR11579">
    <property type="entry name" value="PROTEIN-L-ISOASPARTATE O-METHYLTRANSFERASE"/>
    <property type="match status" value="1"/>
</dbReference>
<dbReference type="PANTHER" id="PTHR11579:SF0">
    <property type="entry name" value="PROTEIN-L-ISOASPARTATE(D-ASPARTATE) O-METHYLTRANSFERASE"/>
    <property type="match status" value="1"/>
</dbReference>
<organism evidence="8 9">
    <name type="scientific">Sandaracinus amylolyticus</name>
    <dbReference type="NCBI Taxonomy" id="927083"/>
    <lineage>
        <taxon>Bacteria</taxon>
        <taxon>Pseudomonadati</taxon>
        <taxon>Myxococcota</taxon>
        <taxon>Polyangia</taxon>
        <taxon>Polyangiales</taxon>
        <taxon>Sandaracinaceae</taxon>
        <taxon>Sandaracinus</taxon>
    </lineage>
</organism>
<dbReference type="FunFam" id="3.40.50.150:FF:000010">
    <property type="entry name" value="Protein-L-isoaspartate O-methyltransferase"/>
    <property type="match status" value="1"/>
</dbReference>
<dbReference type="Pfam" id="PF01135">
    <property type="entry name" value="PCMT"/>
    <property type="match status" value="1"/>
</dbReference>
<dbReference type="Proteomes" id="UP000034883">
    <property type="component" value="Chromosome"/>
</dbReference>
<evidence type="ECO:0000313" key="9">
    <source>
        <dbReference type="Proteomes" id="UP000034883"/>
    </source>
</evidence>
<dbReference type="AlphaFoldDB" id="A0A0F6SDX9"/>
<name>A0A0F6SDX9_9BACT</name>
<evidence type="ECO:0000256" key="4">
    <source>
        <dbReference type="ARBA" id="ARBA00022603"/>
    </source>
</evidence>
<evidence type="ECO:0000256" key="2">
    <source>
        <dbReference type="ARBA" id="ARBA00005369"/>
    </source>
</evidence>
<comment type="similarity">
    <text evidence="2 7">Belongs to the methyltransferase superfamily. L-isoaspartyl/D-aspartyl protein methyltransferase family.</text>
</comment>
<dbReference type="STRING" id="927083.DB32_001373"/>
<gene>
    <name evidence="7" type="primary">pcm</name>
    <name evidence="8" type="ORF">DB32_001373</name>
</gene>
<dbReference type="PROSITE" id="PS51257">
    <property type="entry name" value="PROKAR_LIPOPROTEIN"/>
    <property type="match status" value="1"/>
</dbReference>
<keyword evidence="4 7" id="KW-0489">Methyltransferase</keyword>
<dbReference type="HAMAP" id="MF_00090">
    <property type="entry name" value="PIMT"/>
    <property type="match status" value="1"/>
</dbReference>
<dbReference type="GO" id="GO:0032259">
    <property type="term" value="P:methylation"/>
    <property type="evidence" value="ECO:0007669"/>
    <property type="project" value="UniProtKB-KW"/>
</dbReference>
<evidence type="ECO:0000256" key="1">
    <source>
        <dbReference type="ARBA" id="ARBA00004496"/>
    </source>
</evidence>
<keyword evidence="3 7" id="KW-0963">Cytoplasm</keyword>
<dbReference type="CDD" id="cd02440">
    <property type="entry name" value="AdoMet_MTases"/>
    <property type="match status" value="1"/>
</dbReference>
<dbReference type="GO" id="GO:0004719">
    <property type="term" value="F:protein-L-isoaspartate (D-aspartate) O-methyltransferase activity"/>
    <property type="evidence" value="ECO:0007669"/>
    <property type="project" value="UniProtKB-UniRule"/>
</dbReference>